<dbReference type="InterPro" id="IPR013815">
    <property type="entry name" value="ATP_grasp_subdomain_1"/>
</dbReference>
<dbReference type="InterPro" id="IPR020562">
    <property type="entry name" value="PRibGlycinamide_synth_N"/>
</dbReference>
<reference evidence="17 18" key="1">
    <citation type="submission" date="2017-07" db="EMBL/GenBank/DDBJ databases">
        <title>Recovery of genomes from metagenomes via a dereplication, aggregation, and scoring strategy.</title>
        <authorList>
            <person name="Sieber C.M."/>
            <person name="Probst A.J."/>
            <person name="Sharrar A."/>
            <person name="Thomas B.C."/>
            <person name="Hess M."/>
            <person name="Tringe S.G."/>
            <person name="Banfield J.F."/>
        </authorList>
    </citation>
    <scope>NUCLEOTIDE SEQUENCE [LARGE SCALE GENOMIC DNA]</scope>
    <source>
        <strain evidence="17">JGI_Cruoil_03_44_89</strain>
    </source>
</reference>
<comment type="similarity">
    <text evidence="11 14">Belongs to the GARS family.</text>
</comment>
<dbReference type="SMART" id="SM01209">
    <property type="entry name" value="GARS_A"/>
    <property type="match status" value="1"/>
</dbReference>
<evidence type="ECO:0000313" key="17">
    <source>
        <dbReference type="EMBL" id="OYD14064.1"/>
    </source>
</evidence>
<dbReference type="SUPFAM" id="SSF52440">
    <property type="entry name" value="PreATP-grasp domain"/>
    <property type="match status" value="1"/>
</dbReference>
<dbReference type="FunFam" id="3.30.470.20:FF:000018">
    <property type="entry name" value="Trifunctional purine biosynthetic protein adenosine-3"/>
    <property type="match status" value="1"/>
</dbReference>
<keyword evidence="5 14" id="KW-0436">Ligase</keyword>
<dbReference type="Gene3D" id="3.30.1490.20">
    <property type="entry name" value="ATP-grasp fold, A domain"/>
    <property type="match status" value="1"/>
</dbReference>
<dbReference type="PROSITE" id="PS50975">
    <property type="entry name" value="ATP_GRASP"/>
    <property type="match status" value="1"/>
</dbReference>
<dbReference type="GO" id="GO:0006189">
    <property type="term" value="P:'de novo' IMP biosynthetic process"/>
    <property type="evidence" value="ECO:0007669"/>
    <property type="project" value="UniProtKB-UniRule"/>
</dbReference>
<evidence type="ECO:0000256" key="12">
    <source>
        <dbReference type="ARBA" id="ARBA00042242"/>
    </source>
</evidence>
<keyword evidence="8 14" id="KW-0658">Purine biosynthesis</keyword>
<dbReference type="HAMAP" id="MF_00138">
    <property type="entry name" value="GARS"/>
    <property type="match status" value="1"/>
</dbReference>
<evidence type="ECO:0000256" key="3">
    <source>
        <dbReference type="ARBA" id="ARBA00005174"/>
    </source>
</evidence>
<dbReference type="NCBIfam" id="TIGR00877">
    <property type="entry name" value="purD"/>
    <property type="match status" value="1"/>
</dbReference>
<evidence type="ECO:0000256" key="7">
    <source>
        <dbReference type="ARBA" id="ARBA00022741"/>
    </source>
</evidence>
<dbReference type="FunFam" id="3.90.600.10:FF:000001">
    <property type="entry name" value="Trifunctional purine biosynthetic protein adenosine-3"/>
    <property type="match status" value="1"/>
</dbReference>
<dbReference type="InterPro" id="IPR011761">
    <property type="entry name" value="ATP-grasp"/>
</dbReference>
<dbReference type="PANTHER" id="PTHR43472">
    <property type="entry name" value="PHOSPHORIBOSYLAMINE--GLYCINE LIGASE"/>
    <property type="match status" value="1"/>
</dbReference>
<dbReference type="Pfam" id="PF01071">
    <property type="entry name" value="GARS_A"/>
    <property type="match status" value="1"/>
</dbReference>
<comment type="catalytic activity">
    <reaction evidence="14">
        <text>5-phospho-beta-D-ribosylamine + glycine + ATP = N(1)-(5-phospho-beta-D-ribosyl)glycinamide + ADP + phosphate + H(+)</text>
        <dbReference type="Rhea" id="RHEA:17453"/>
        <dbReference type="ChEBI" id="CHEBI:15378"/>
        <dbReference type="ChEBI" id="CHEBI:30616"/>
        <dbReference type="ChEBI" id="CHEBI:43474"/>
        <dbReference type="ChEBI" id="CHEBI:57305"/>
        <dbReference type="ChEBI" id="CHEBI:58681"/>
        <dbReference type="ChEBI" id="CHEBI:143788"/>
        <dbReference type="ChEBI" id="CHEBI:456216"/>
        <dbReference type="EC" id="6.3.4.13"/>
    </reaction>
</comment>
<keyword evidence="6" id="KW-0479">Metal-binding</keyword>
<evidence type="ECO:0000256" key="13">
    <source>
        <dbReference type="ARBA" id="ARBA00042864"/>
    </source>
</evidence>
<feature type="domain" description="ATP-grasp" evidence="16">
    <location>
        <begin position="103"/>
        <end position="309"/>
    </location>
</feature>
<dbReference type="GO" id="GO:0009113">
    <property type="term" value="P:purine nucleobase biosynthetic process"/>
    <property type="evidence" value="ECO:0007669"/>
    <property type="project" value="InterPro"/>
</dbReference>
<proteinExistence type="inferred from homology"/>
<accession>A0A235BPB3</accession>
<dbReference type="InterPro" id="IPR016185">
    <property type="entry name" value="PreATP-grasp_dom_sf"/>
</dbReference>
<keyword evidence="9 15" id="KW-0067">ATP-binding</keyword>
<dbReference type="Gene3D" id="3.30.470.20">
    <property type="entry name" value="ATP-grasp fold, B domain"/>
    <property type="match status" value="1"/>
</dbReference>
<name>A0A235BPB3_UNCW3</name>
<evidence type="ECO:0000256" key="2">
    <source>
        <dbReference type="ARBA" id="ARBA00001946"/>
    </source>
</evidence>
<evidence type="ECO:0000313" key="18">
    <source>
        <dbReference type="Proteomes" id="UP000215215"/>
    </source>
</evidence>
<dbReference type="Pfam" id="PF02844">
    <property type="entry name" value="GARS_N"/>
    <property type="match status" value="1"/>
</dbReference>
<evidence type="ECO:0000256" key="5">
    <source>
        <dbReference type="ARBA" id="ARBA00022598"/>
    </source>
</evidence>
<sequence length="416" mass="45124">MRVAVIGGGGREHALVWKLSKSPQVDMIYALPGNGGIGEIAECVDIKTDEIEEILRFVKDVDYVIVGPEVPLSLGLVDLVGKHKGFGPTRDAALVESSKAFAKDLMKKTGLPTADFDICRVREEALLKIRGKKYPLVIKASGLAAGKGAFVVENESDAREKIEKLMVEKILGEAGKEIVIEDFLRGEEVSVLAFTDGKHFLPLIPSQDHKRLLDGDKGPNTGGMGAYAPVPFLSDEDVEKIIDRIFEPAVYGLKKGGIEYKGVLYAGLMITDDGPKVLEFNVRFGDPETQAIIPLMESDLMELILATIEGRLGEMRINFNAGYSTCVVLASSGYPGKYEKGKEITGFEDVDDAIIFHAGTKRVGGRFLTNGGRVLGVTATGDKLEDSIEKAYGEAEKIHFDGVYMRRDIGNRGVVG</sequence>
<evidence type="ECO:0000259" key="16">
    <source>
        <dbReference type="PROSITE" id="PS50975"/>
    </source>
</evidence>
<dbReference type="InterPro" id="IPR020560">
    <property type="entry name" value="PRibGlycinamide_synth_C-dom"/>
</dbReference>
<dbReference type="GO" id="GO:0005524">
    <property type="term" value="F:ATP binding"/>
    <property type="evidence" value="ECO:0007669"/>
    <property type="project" value="UniProtKB-UniRule"/>
</dbReference>
<dbReference type="InterPro" id="IPR000115">
    <property type="entry name" value="PRibGlycinamide_synth"/>
</dbReference>
<dbReference type="Proteomes" id="UP000215215">
    <property type="component" value="Unassembled WGS sequence"/>
</dbReference>
<dbReference type="InterPro" id="IPR011054">
    <property type="entry name" value="Rudment_hybrid_motif"/>
</dbReference>
<dbReference type="InterPro" id="IPR020561">
    <property type="entry name" value="PRibGlycinamid_synth_ATP-grasp"/>
</dbReference>
<evidence type="ECO:0000256" key="11">
    <source>
        <dbReference type="ARBA" id="ARBA00038345"/>
    </source>
</evidence>
<evidence type="ECO:0000256" key="9">
    <source>
        <dbReference type="ARBA" id="ARBA00022840"/>
    </source>
</evidence>
<keyword evidence="10" id="KW-0464">Manganese</keyword>
<dbReference type="GO" id="GO:0046872">
    <property type="term" value="F:metal ion binding"/>
    <property type="evidence" value="ECO:0007669"/>
    <property type="project" value="UniProtKB-KW"/>
</dbReference>
<dbReference type="Gene3D" id="3.40.50.20">
    <property type="match status" value="1"/>
</dbReference>
<comment type="cofactor">
    <cofactor evidence="1">
        <name>Mn(2+)</name>
        <dbReference type="ChEBI" id="CHEBI:29035"/>
    </cofactor>
</comment>
<evidence type="ECO:0000256" key="10">
    <source>
        <dbReference type="ARBA" id="ARBA00023211"/>
    </source>
</evidence>
<evidence type="ECO:0000256" key="14">
    <source>
        <dbReference type="HAMAP-Rule" id="MF_00138"/>
    </source>
</evidence>
<evidence type="ECO:0000256" key="6">
    <source>
        <dbReference type="ARBA" id="ARBA00022723"/>
    </source>
</evidence>
<comment type="cofactor">
    <cofactor evidence="2">
        <name>Mg(2+)</name>
        <dbReference type="ChEBI" id="CHEBI:18420"/>
    </cofactor>
</comment>
<protein>
    <recommendedName>
        <fullName evidence="4 14">Phosphoribosylamine--glycine ligase</fullName>
        <ecNumber evidence="4 14">6.3.4.13</ecNumber>
    </recommendedName>
    <alternativeName>
        <fullName evidence="14">GARS</fullName>
    </alternativeName>
    <alternativeName>
        <fullName evidence="12 14">Glycinamide ribonucleotide synthetase</fullName>
    </alternativeName>
    <alternativeName>
        <fullName evidence="13 14">Phosphoribosylglycinamide synthetase</fullName>
    </alternativeName>
</protein>
<dbReference type="InterPro" id="IPR037123">
    <property type="entry name" value="PRibGlycinamide_synth_C_sf"/>
</dbReference>
<gene>
    <name evidence="14" type="primary">purD</name>
    <name evidence="17" type="ORF">CH333_09115</name>
</gene>
<keyword evidence="7 15" id="KW-0547">Nucleotide-binding</keyword>
<dbReference type="SUPFAM" id="SSF51246">
    <property type="entry name" value="Rudiment single hybrid motif"/>
    <property type="match status" value="1"/>
</dbReference>
<dbReference type="PANTHER" id="PTHR43472:SF1">
    <property type="entry name" value="PHOSPHORIBOSYLAMINE--GLYCINE LIGASE, CHLOROPLASTIC"/>
    <property type="match status" value="1"/>
</dbReference>
<evidence type="ECO:0000256" key="8">
    <source>
        <dbReference type="ARBA" id="ARBA00022755"/>
    </source>
</evidence>
<dbReference type="AlphaFoldDB" id="A0A235BPB3"/>
<comment type="caution">
    <text evidence="17">The sequence shown here is derived from an EMBL/GenBank/DDBJ whole genome shotgun (WGS) entry which is preliminary data.</text>
</comment>
<dbReference type="EC" id="6.3.4.13" evidence="4 14"/>
<dbReference type="Pfam" id="PF02843">
    <property type="entry name" value="GARS_C"/>
    <property type="match status" value="1"/>
</dbReference>
<dbReference type="SMART" id="SM01210">
    <property type="entry name" value="GARS_C"/>
    <property type="match status" value="1"/>
</dbReference>
<dbReference type="Gene3D" id="3.90.600.10">
    <property type="entry name" value="Phosphoribosylglycinamide synthetase, C-terminal domain"/>
    <property type="match status" value="1"/>
</dbReference>
<evidence type="ECO:0000256" key="15">
    <source>
        <dbReference type="PROSITE-ProRule" id="PRU00409"/>
    </source>
</evidence>
<dbReference type="EMBL" id="NOZQ01000208">
    <property type="protein sequence ID" value="OYD14064.1"/>
    <property type="molecule type" value="Genomic_DNA"/>
</dbReference>
<dbReference type="UniPathway" id="UPA00074">
    <property type="reaction ID" value="UER00125"/>
</dbReference>
<evidence type="ECO:0000256" key="4">
    <source>
        <dbReference type="ARBA" id="ARBA00013255"/>
    </source>
</evidence>
<organism evidence="17 18">
    <name type="scientific">candidate division WOR-3 bacterium JGI_Cruoil_03_44_89</name>
    <dbReference type="NCBI Taxonomy" id="1973748"/>
    <lineage>
        <taxon>Bacteria</taxon>
        <taxon>Bacteria division WOR-3</taxon>
    </lineage>
</organism>
<dbReference type="PROSITE" id="PS00184">
    <property type="entry name" value="GARS"/>
    <property type="match status" value="1"/>
</dbReference>
<comment type="pathway">
    <text evidence="3 14">Purine metabolism; IMP biosynthesis via de novo pathway; N(1)-(5-phospho-D-ribosyl)glycinamide from 5-phospho-alpha-D-ribose 1-diphosphate: step 2/2.</text>
</comment>
<dbReference type="GO" id="GO:0004637">
    <property type="term" value="F:phosphoribosylamine-glycine ligase activity"/>
    <property type="evidence" value="ECO:0007669"/>
    <property type="project" value="UniProtKB-UniRule"/>
</dbReference>
<evidence type="ECO:0000256" key="1">
    <source>
        <dbReference type="ARBA" id="ARBA00001936"/>
    </source>
</evidence>
<dbReference type="InterPro" id="IPR020559">
    <property type="entry name" value="PRibGlycinamide_synth_CS"/>
</dbReference>
<dbReference type="SUPFAM" id="SSF56059">
    <property type="entry name" value="Glutathione synthetase ATP-binding domain-like"/>
    <property type="match status" value="1"/>
</dbReference>